<dbReference type="KEGG" id="hanx:ABSL23_03465"/>
<evidence type="ECO:0000313" key="2">
    <source>
        <dbReference type="EMBL" id="XCF17082.1"/>
    </source>
</evidence>
<dbReference type="Pfam" id="PF23366">
    <property type="entry name" value="Beta-prop_HVO_0234"/>
    <property type="match status" value="1"/>
</dbReference>
<reference evidence="2" key="1">
    <citation type="submission" date="2024-06" db="EMBL/GenBank/DDBJ databases">
        <title>Genome Sequence of an extremely halophilic archaeon isolated from Permian era halite, Salado Formation, Carlsbad, New Mexico: Halobacterium sp. strain NMX12-1.</title>
        <authorList>
            <person name="Sotoa L."/>
            <person name="DasSarma P."/>
            <person name="Anton B.P."/>
            <person name="Vincze T."/>
            <person name="Verma I."/>
            <person name="Eralp B."/>
            <person name="Powers D.W."/>
            <person name="Dozier B.L."/>
            <person name="Roberts R.J."/>
            <person name="DasSarma S."/>
        </authorList>
    </citation>
    <scope>NUCLEOTIDE SEQUENCE</scope>
    <source>
        <strain evidence="2">NMX12-1</strain>
    </source>
</reference>
<gene>
    <name evidence="2" type="ORF">ABSL23_03465</name>
</gene>
<protein>
    <recommendedName>
        <fullName evidence="1">HVO-0234-like beta-propeller domain-containing protein</fullName>
    </recommendedName>
</protein>
<sequence>MPTIREKRVYTDQSETVDAYVAADLGVAVARVSQDKIGEFSLAERCTARDVAATARGVAAATDEDVLLGDDDGFAETGFGPAVAVTGYDGDVLAAGEDGRLARYDGSWESVGTVADVRALDADLVAAADGVHRLTDDGLSAVGLDDAKDVAAAGVPLAVTPDGLYRLGAGWMEAIEGAFEVATSDPVTADAGELGRAHAATADSLYEHAPGDDADAWRARELPVEDAVVDVAYATDAVVVLTADGALAADAGDGFRHRSLGLRAASALAVVAEGNA</sequence>
<dbReference type="InterPro" id="IPR056505">
    <property type="entry name" value="Beta-prop_HVO_0234"/>
</dbReference>
<accession>A0AAU8CDH6</accession>
<evidence type="ECO:0000259" key="1">
    <source>
        <dbReference type="Pfam" id="PF23366"/>
    </source>
</evidence>
<proteinExistence type="predicted"/>
<dbReference type="RefSeq" id="WP_353634714.1">
    <property type="nucleotide sequence ID" value="NZ_CP159204.1"/>
</dbReference>
<organism evidence="2">
    <name type="scientific">Halobacterium sp. NMX12-1</name>
    <dbReference type="NCBI Taxonomy" id="3166650"/>
    <lineage>
        <taxon>Archaea</taxon>
        <taxon>Methanobacteriati</taxon>
        <taxon>Methanobacteriota</taxon>
        <taxon>Stenosarchaea group</taxon>
        <taxon>Halobacteria</taxon>
        <taxon>Halobacteriales</taxon>
        <taxon>Halobacteriaceae</taxon>
        <taxon>Halobacterium</taxon>
    </lineage>
</organism>
<dbReference type="AlphaFoldDB" id="A0AAU8CDH6"/>
<feature type="domain" description="HVO-0234-like beta-propeller" evidence="1">
    <location>
        <begin position="3"/>
        <end position="270"/>
    </location>
</feature>
<dbReference type="EMBL" id="CP159204">
    <property type="protein sequence ID" value="XCF17082.1"/>
    <property type="molecule type" value="Genomic_DNA"/>
</dbReference>
<dbReference type="GeneID" id="91108176"/>
<name>A0AAU8CDH6_9EURY</name>